<accession>A0A5B8IL99</accession>
<proteinExistence type="predicted"/>
<sequence>MLDEYALRPKDALMIGDSISNDIRPCQELGMQTLHYSEKISFDKFKKDMLGFING</sequence>
<evidence type="ECO:0008006" key="4">
    <source>
        <dbReference type="Google" id="ProtNLM"/>
    </source>
</evidence>
<keyword evidence="1" id="KW-0479">Metal-binding</keyword>
<dbReference type="Gene3D" id="3.40.50.1000">
    <property type="entry name" value="HAD superfamily/HAD-like"/>
    <property type="match status" value="1"/>
</dbReference>
<dbReference type="EMBL" id="CP042220">
    <property type="protein sequence ID" value="QDX31930.1"/>
    <property type="molecule type" value="Genomic_DNA"/>
</dbReference>
<dbReference type="GO" id="GO:0046872">
    <property type="term" value="F:metal ion binding"/>
    <property type="evidence" value="ECO:0007669"/>
    <property type="project" value="UniProtKB-KW"/>
</dbReference>
<dbReference type="SUPFAM" id="SSF56784">
    <property type="entry name" value="HAD-like"/>
    <property type="match status" value="1"/>
</dbReference>
<dbReference type="AlphaFoldDB" id="A0A5B8IL99"/>
<dbReference type="Proteomes" id="UP000320591">
    <property type="component" value="Chromosome"/>
</dbReference>
<evidence type="ECO:0000313" key="2">
    <source>
        <dbReference type="EMBL" id="QDX31930.1"/>
    </source>
</evidence>
<name>A0A5B8IL99_9GAMM</name>
<dbReference type="KEGG" id="dic:Dpoa569_0001216"/>
<dbReference type="Pfam" id="PF13242">
    <property type="entry name" value="Hydrolase_like"/>
    <property type="match status" value="1"/>
</dbReference>
<keyword evidence="3" id="KW-1185">Reference proteome</keyword>
<dbReference type="InterPro" id="IPR023214">
    <property type="entry name" value="HAD_sf"/>
</dbReference>
<reference evidence="2 3" key="1">
    <citation type="journal article" date="2019" name="Environ. Microbiol.">
        <title>The phytopathogenic nature of Dickeya aquatica 174/2 and the dynamic early evolution of Dickeya pathogenicity.</title>
        <authorList>
            <person name="Duprey A."/>
            <person name="Taib N."/>
            <person name="Leonard S."/>
            <person name="Garin T."/>
            <person name="Flandrois J.P."/>
            <person name="Nasser W."/>
            <person name="Brochier-Armanet C."/>
            <person name="Reverchon S."/>
        </authorList>
    </citation>
    <scope>NUCLEOTIDE SEQUENCE [LARGE SCALE GENOMIC DNA]</scope>
    <source>
        <strain evidence="2 3">NCPPB 569</strain>
    </source>
</reference>
<evidence type="ECO:0000313" key="3">
    <source>
        <dbReference type="Proteomes" id="UP000320591"/>
    </source>
</evidence>
<evidence type="ECO:0000256" key="1">
    <source>
        <dbReference type="ARBA" id="ARBA00022723"/>
    </source>
</evidence>
<protein>
    <recommendedName>
        <fullName evidence="4">HAD hydrolase-like protein</fullName>
    </recommendedName>
</protein>
<organism evidence="2 3">
    <name type="scientific">Dickeya poaceiphila</name>
    <dbReference type="NCBI Taxonomy" id="568768"/>
    <lineage>
        <taxon>Bacteria</taxon>
        <taxon>Pseudomonadati</taxon>
        <taxon>Pseudomonadota</taxon>
        <taxon>Gammaproteobacteria</taxon>
        <taxon>Enterobacterales</taxon>
        <taxon>Pectobacteriaceae</taxon>
        <taxon>Dickeya</taxon>
    </lineage>
</organism>
<gene>
    <name evidence="2" type="ORF">Dpoa569_0001216</name>
</gene>
<dbReference type="OrthoDB" id="9782449at2"/>
<dbReference type="InterPro" id="IPR036412">
    <property type="entry name" value="HAD-like_sf"/>
</dbReference>